<gene>
    <name evidence="1" type="ORF">HNS30_24800</name>
</gene>
<accession>A0A7Y4NF72</accession>
<dbReference type="Proteomes" id="UP000528460">
    <property type="component" value="Unassembled WGS sequence"/>
</dbReference>
<organism evidence="1 2">
    <name type="scientific">Corallococcus exercitus</name>
    <dbReference type="NCBI Taxonomy" id="2316736"/>
    <lineage>
        <taxon>Bacteria</taxon>
        <taxon>Pseudomonadati</taxon>
        <taxon>Myxococcota</taxon>
        <taxon>Myxococcia</taxon>
        <taxon>Myxococcales</taxon>
        <taxon>Cystobacterineae</taxon>
        <taxon>Myxococcaceae</taxon>
        <taxon>Corallococcus</taxon>
    </lineage>
</organism>
<dbReference type="RefSeq" id="WP_171418686.1">
    <property type="nucleotide sequence ID" value="NZ_JABFJW010000218.1"/>
</dbReference>
<dbReference type="EMBL" id="JABFJW010000218">
    <property type="protein sequence ID" value="NOK12263.1"/>
    <property type="molecule type" value="Genomic_DNA"/>
</dbReference>
<dbReference type="AlphaFoldDB" id="A0A7Y4NF72"/>
<sequence length="91" mass="10661">MSPLLHRYWIHFPDDAFVRSRGLNHGCGVTAYSLEDARRLLQEQLFRDTPLPPFTRVIEDVDVTMLEANHIRPNIGIVTWRGIWFPFLQLS</sequence>
<reference evidence="1 2" key="1">
    <citation type="submission" date="2020-05" db="EMBL/GenBank/DDBJ databases">
        <authorList>
            <person name="Whitworth D."/>
        </authorList>
    </citation>
    <scope>NUCLEOTIDE SEQUENCE [LARGE SCALE GENOMIC DNA]</scope>
    <source>
        <strain evidence="1 2">CA046A</strain>
    </source>
</reference>
<proteinExistence type="predicted"/>
<evidence type="ECO:0000313" key="1">
    <source>
        <dbReference type="EMBL" id="NOK12263.1"/>
    </source>
</evidence>
<evidence type="ECO:0000313" key="2">
    <source>
        <dbReference type="Proteomes" id="UP000528460"/>
    </source>
</evidence>
<name>A0A7Y4NF72_9BACT</name>
<comment type="caution">
    <text evidence="1">The sequence shown here is derived from an EMBL/GenBank/DDBJ whole genome shotgun (WGS) entry which is preliminary data.</text>
</comment>
<protein>
    <submittedName>
        <fullName evidence="1">Uncharacterized protein</fullName>
    </submittedName>
</protein>